<dbReference type="PROSITE" id="PS00210">
    <property type="entry name" value="HEMOCYANIN_2"/>
    <property type="match status" value="1"/>
</dbReference>
<dbReference type="Pfam" id="PF03723">
    <property type="entry name" value="Hemocyanin_C"/>
    <property type="match status" value="1"/>
</dbReference>
<keyword evidence="2" id="KW-0732">Signal</keyword>
<dbReference type="RefSeq" id="XP_018573696.1">
    <property type="nucleotide sequence ID" value="XM_018718180.1"/>
</dbReference>
<dbReference type="EMBL" id="EF583870">
    <property type="protein sequence ID" value="ABQ65715.1"/>
    <property type="molecule type" value="mRNA"/>
</dbReference>
<protein>
    <submittedName>
        <fullName evidence="6">Putative arylphorin-like hexameric storage protein</fullName>
    </submittedName>
</protein>
<evidence type="ECO:0000313" key="6">
    <source>
        <dbReference type="EMBL" id="ABQ65715.1"/>
    </source>
</evidence>
<dbReference type="InterPro" id="IPR036697">
    <property type="entry name" value="Hemocyanin_N_sf"/>
</dbReference>
<accession>A5YRY7</accession>
<dbReference type="GeneID" id="108912793"/>
<proteinExistence type="evidence at transcript level"/>
<dbReference type="InterPro" id="IPR005204">
    <property type="entry name" value="Hemocyanin_N"/>
</dbReference>
<dbReference type="GO" id="GO:0045735">
    <property type="term" value="F:nutrient reservoir activity"/>
    <property type="evidence" value="ECO:0007669"/>
    <property type="project" value="UniProtKB-KW"/>
</dbReference>
<evidence type="ECO:0000256" key="1">
    <source>
        <dbReference type="ARBA" id="ARBA00022761"/>
    </source>
</evidence>
<dbReference type="SUPFAM" id="SSF81296">
    <property type="entry name" value="E set domains"/>
    <property type="match status" value="1"/>
</dbReference>
<dbReference type="InterPro" id="IPR008922">
    <property type="entry name" value="Di-copper_centre_dom_sf"/>
</dbReference>
<evidence type="ECO:0000259" key="4">
    <source>
        <dbReference type="Pfam" id="PF03722"/>
    </source>
</evidence>
<dbReference type="Pfam" id="PF00372">
    <property type="entry name" value="Hemocyanin_M"/>
    <property type="match status" value="1"/>
</dbReference>
<feature type="chain" id="PRO_5002688692" evidence="2">
    <location>
        <begin position="18"/>
        <end position="716"/>
    </location>
</feature>
<evidence type="ECO:0000256" key="2">
    <source>
        <dbReference type="SAM" id="SignalP"/>
    </source>
</evidence>
<dbReference type="InterPro" id="IPR037020">
    <property type="entry name" value="Hemocyanin_C_sf"/>
</dbReference>
<evidence type="ECO:0000259" key="5">
    <source>
        <dbReference type="Pfam" id="PF03723"/>
    </source>
</evidence>
<dbReference type="InterPro" id="IPR014756">
    <property type="entry name" value="Ig_E-set"/>
</dbReference>
<feature type="domain" description="Hemocyanin N-terminal" evidence="4">
    <location>
        <begin position="31"/>
        <end position="152"/>
    </location>
</feature>
<dbReference type="PANTHER" id="PTHR11511">
    <property type="entry name" value="LARVAL STORAGE PROTEIN/PHENOLOXIDASE"/>
    <property type="match status" value="1"/>
</dbReference>
<dbReference type="InterPro" id="IPR005203">
    <property type="entry name" value="Hemocyanin_C"/>
</dbReference>
<dbReference type="KEGG" id="agb:108912793"/>
<reference evidence="6" key="1">
    <citation type="submission" date="2007-04" db="EMBL/GenBank/DDBJ databases">
        <title>Analysis and functional annotation of expressed sequence tags from the Asian longhorned beetle, Anoplophora glabripennis.</title>
        <authorList>
            <person name="Hunter W.B."/>
            <person name="Smith M.T."/>
            <person name="Hunnicutt L.E."/>
        </authorList>
    </citation>
    <scope>NUCLEOTIDE SEQUENCE</scope>
</reference>
<dbReference type="Pfam" id="PF03722">
    <property type="entry name" value="Hemocyanin_N"/>
    <property type="match status" value="1"/>
</dbReference>
<dbReference type="PANTHER" id="PTHR11511:SF5">
    <property type="entry name" value="FAT-BODY PROTEIN 1-RELATED"/>
    <property type="match status" value="1"/>
</dbReference>
<dbReference type="AlphaFoldDB" id="A5YRY7"/>
<dbReference type="InterPro" id="IPR000896">
    <property type="entry name" value="Hemocyanin/hexamerin_mid_dom"/>
</dbReference>
<keyword evidence="1" id="KW-0758">Storage protein</keyword>
<feature type="domain" description="Hemocyanin middle" evidence="3">
    <location>
        <begin position="158"/>
        <end position="436"/>
    </location>
</feature>
<dbReference type="PROSITE" id="PS00209">
    <property type="entry name" value="HEMOCYANIN_1"/>
    <property type="match status" value="1"/>
</dbReference>
<feature type="domain" description="Hemocyanin C-terminal" evidence="5">
    <location>
        <begin position="449"/>
        <end position="700"/>
    </location>
</feature>
<dbReference type="PRINTS" id="PR00187">
    <property type="entry name" value="HAEMOCYANIN"/>
</dbReference>
<evidence type="ECO:0000259" key="3">
    <source>
        <dbReference type="Pfam" id="PF00372"/>
    </source>
</evidence>
<dbReference type="Gene3D" id="1.10.1280.10">
    <property type="entry name" value="Di-copper center containing domain from catechol oxidase"/>
    <property type="match status" value="1"/>
</dbReference>
<dbReference type="Gene3D" id="2.60.40.1520">
    <property type="entry name" value="Hemocyanin, C-terminal domain"/>
    <property type="match status" value="1"/>
</dbReference>
<name>A5YRY7_ANOGL</name>
<dbReference type="InterPro" id="IPR013788">
    <property type="entry name" value="Hemocyanin/hexamerin"/>
</dbReference>
<dbReference type="SUPFAM" id="SSF48056">
    <property type="entry name" value="Di-copper centre-containing domain"/>
    <property type="match status" value="1"/>
</dbReference>
<dbReference type="OrthoDB" id="6371642at2759"/>
<dbReference type="GO" id="GO:0005615">
    <property type="term" value="C:extracellular space"/>
    <property type="evidence" value="ECO:0007669"/>
    <property type="project" value="UniProtKB-ARBA"/>
</dbReference>
<sequence length="716" mass="86166">MKFSLILLAGLCTLAYSAVLQAHKVKVDQEYIQKQKQIWHLVDHINQPSHYHEHIEIAKSYHIEDHVDQYTKADVVKKFTQYWKYGMLPKGEIFSIMYQDHMEQAIALFQMFYYAKDYQTFYKTAVWARQHVNEGMFLYSLSVAVVHRPDTYGIILPPIYEVYPHYFYNTEVIHQAQVYKQQHYDQQHREKHGDYDYTIVANYSGHYLNLHPEQSMSYYLEDVGLNAFYYYYHLYYPFWMSGEEYGLKNDNRGELFYYMHQQILARYYLERLSNGLGETAFFNWDVPVETPYYPSLEYPNGLEFPSRPKFADLHEYFYNYGQSWTTRDQYGYSPSNVKDAERRINDVIDFGYAYTNEGKKVALFTKEGMNVLGNLIEGNQDSPYQEFYRPIWYYARHLLGYSYQALDKHHVAPSALEHFETSMRDPVFYQLYKKIVLKFQRYKLRLPAYTEHDLTFQGIKVVNVEFERLLTYFEKFYSDITNAVYYTSEELDSNKHPHFRVEQYRLNHKPFNYKVVVKSDKETKAVVKIFIGPKYDQYGRHINITENRLNMLQFDHFVYDLKTGENVITRNSQSSYFYGPDRTSYYDLYKQILGAGNGQTDYYVDGRQNYFYFPQRFMLPKGTQDGMTFQFYVIVYPYVPYHGQQEHHEQDHRFNYPKVGTGGLYIDGYALGYPLDRNIKYEKMWYHIPNSYFYETKIYHKHSDDDNIHHHLHHEH</sequence>
<dbReference type="SUPFAM" id="SSF48050">
    <property type="entry name" value="Hemocyanin, N-terminal domain"/>
    <property type="match status" value="1"/>
</dbReference>
<organism evidence="6">
    <name type="scientific">Anoplophora glabripennis</name>
    <name type="common">Asian longhorn beetle</name>
    <name type="synonym">Anoplophora nobilis</name>
    <dbReference type="NCBI Taxonomy" id="217634"/>
    <lineage>
        <taxon>Eukaryota</taxon>
        <taxon>Metazoa</taxon>
        <taxon>Ecdysozoa</taxon>
        <taxon>Arthropoda</taxon>
        <taxon>Hexapoda</taxon>
        <taxon>Insecta</taxon>
        <taxon>Pterygota</taxon>
        <taxon>Neoptera</taxon>
        <taxon>Endopterygota</taxon>
        <taxon>Coleoptera</taxon>
        <taxon>Polyphaga</taxon>
        <taxon>Cucujiformia</taxon>
        <taxon>Chrysomeloidea</taxon>
        <taxon>Cerambycidae</taxon>
        <taxon>Lamiinae</taxon>
        <taxon>Lamiini</taxon>
        <taxon>Anoplophora</taxon>
    </lineage>
</organism>
<feature type="signal peptide" evidence="2">
    <location>
        <begin position="1"/>
        <end position="17"/>
    </location>
</feature>
<dbReference type="Gene3D" id="1.20.1370.10">
    <property type="entry name" value="Hemocyanin, N-terminal domain"/>
    <property type="match status" value="1"/>
</dbReference>